<reference evidence="1 2" key="1">
    <citation type="submission" date="2019-03" db="EMBL/GenBank/DDBJ databases">
        <title>First draft genome of Liparis tanakae, snailfish: a comprehensive survey of snailfish specific genes.</title>
        <authorList>
            <person name="Kim W."/>
            <person name="Song I."/>
            <person name="Jeong J.-H."/>
            <person name="Kim D."/>
            <person name="Kim S."/>
            <person name="Ryu S."/>
            <person name="Song J.Y."/>
            <person name="Lee S.K."/>
        </authorList>
    </citation>
    <scope>NUCLEOTIDE SEQUENCE [LARGE SCALE GENOMIC DNA]</scope>
    <source>
        <tissue evidence="1">Muscle</tissue>
    </source>
</reference>
<name>A0A4Z2FLK2_9TELE</name>
<comment type="caution">
    <text evidence="1">The sequence shown here is derived from an EMBL/GenBank/DDBJ whole genome shotgun (WGS) entry which is preliminary data.</text>
</comment>
<organism evidence="1 2">
    <name type="scientific">Liparis tanakae</name>
    <name type="common">Tanaka's snailfish</name>
    <dbReference type="NCBI Taxonomy" id="230148"/>
    <lineage>
        <taxon>Eukaryota</taxon>
        <taxon>Metazoa</taxon>
        <taxon>Chordata</taxon>
        <taxon>Craniata</taxon>
        <taxon>Vertebrata</taxon>
        <taxon>Euteleostomi</taxon>
        <taxon>Actinopterygii</taxon>
        <taxon>Neopterygii</taxon>
        <taxon>Teleostei</taxon>
        <taxon>Neoteleostei</taxon>
        <taxon>Acanthomorphata</taxon>
        <taxon>Eupercaria</taxon>
        <taxon>Perciformes</taxon>
        <taxon>Cottioidei</taxon>
        <taxon>Cottales</taxon>
        <taxon>Liparidae</taxon>
        <taxon>Liparis</taxon>
    </lineage>
</organism>
<evidence type="ECO:0000313" key="1">
    <source>
        <dbReference type="EMBL" id="TNN42018.1"/>
    </source>
</evidence>
<keyword evidence="2" id="KW-1185">Reference proteome</keyword>
<accession>A0A4Z2FLK2</accession>
<dbReference type="EMBL" id="SRLO01001067">
    <property type="protein sequence ID" value="TNN42018.1"/>
    <property type="molecule type" value="Genomic_DNA"/>
</dbReference>
<gene>
    <name evidence="1" type="ORF">EYF80_047820</name>
</gene>
<dbReference type="AlphaFoldDB" id="A0A4Z2FLK2"/>
<dbReference type="Proteomes" id="UP000314294">
    <property type="component" value="Unassembled WGS sequence"/>
</dbReference>
<sequence length="62" mass="7279">MAVWNHESPRAVHRSAKELRVRHMLMHRGARALHVRRHVDRDERLSTRRGVVLATPSVFFSV</sequence>
<proteinExistence type="predicted"/>
<protein>
    <submittedName>
        <fullName evidence="1">Uncharacterized protein</fullName>
    </submittedName>
</protein>
<evidence type="ECO:0000313" key="2">
    <source>
        <dbReference type="Proteomes" id="UP000314294"/>
    </source>
</evidence>